<feature type="compositionally biased region" description="Polar residues" evidence="1">
    <location>
        <begin position="1"/>
        <end position="16"/>
    </location>
</feature>
<protein>
    <submittedName>
        <fullName evidence="2">Uncharacterized protein</fullName>
    </submittedName>
</protein>
<gene>
    <name evidence="2" type="ORF">ACFFRO_07695</name>
</gene>
<dbReference type="Proteomes" id="UP001589703">
    <property type="component" value="Unassembled WGS sequence"/>
</dbReference>
<feature type="region of interest" description="Disordered" evidence="1">
    <location>
        <begin position="1"/>
        <end position="22"/>
    </location>
</feature>
<evidence type="ECO:0000313" key="3">
    <source>
        <dbReference type="Proteomes" id="UP001589703"/>
    </source>
</evidence>
<evidence type="ECO:0000256" key="1">
    <source>
        <dbReference type="SAM" id="MobiDB-lite"/>
    </source>
</evidence>
<sequence length="63" mass="6317">MAQLTASKCTSSQSVQARPASPARPRLVIENLDVASSDTPLFTICIVAASDASASAAAGRLAA</sequence>
<reference evidence="2 3" key="1">
    <citation type="submission" date="2024-09" db="EMBL/GenBank/DDBJ databases">
        <authorList>
            <person name="Sun Q."/>
            <person name="Mori K."/>
        </authorList>
    </citation>
    <scope>NUCLEOTIDE SEQUENCE [LARGE SCALE GENOMIC DNA]</scope>
    <source>
        <strain evidence="2 3">JCM 10918</strain>
    </source>
</reference>
<proteinExistence type="predicted"/>
<dbReference type="RefSeq" id="WP_385858366.1">
    <property type="nucleotide sequence ID" value="NZ_JBHMAR010000005.1"/>
</dbReference>
<comment type="caution">
    <text evidence="2">The sequence shown here is derived from an EMBL/GenBank/DDBJ whole genome shotgun (WGS) entry which is preliminary data.</text>
</comment>
<evidence type="ECO:0000313" key="2">
    <source>
        <dbReference type="EMBL" id="MFB9735014.1"/>
    </source>
</evidence>
<organism evidence="2 3">
    <name type="scientific">Streptomyces thermocoprophilus</name>
    <dbReference type="NCBI Taxonomy" id="78356"/>
    <lineage>
        <taxon>Bacteria</taxon>
        <taxon>Bacillati</taxon>
        <taxon>Actinomycetota</taxon>
        <taxon>Actinomycetes</taxon>
        <taxon>Kitasatosporales</taxon>
        <taxon>Streptomycetaceae</taxon>
        <taxon>Streptomyces</taxon>
    </lineage>
</organism>
<dbReference type="EMBL" id="JBHMAR010000005">
    <property type="protein sequence ID" value="MFB9735014.1"/>
    <property type="molecule type" value="Genomic_DNA"/>
</dbReference>
<accession>A0ABV5VB07</accession>
<name>A0ABV5VB07_9ACTN</name>
<keyword evidence="3" id="KW-1185">Reference proteome</keyword>